<dbReference type="SUPFAM" id="SSF51735">
    <property type="entry name" value="NAD(P)-binding Rossmann-fold domains"/>
    <property type="match status" value="1"/>
</dbReference>
<dbReference type="EMBL" id="NBSK02000005">
    <property type="protein sequence ID" value="KAJ0202933.1"/>
    <property type="molecule type" value="Genomic_DNA"/>
</dbReference>
<evidence type="ECO:0000313" key="3">
    <source>
        <dbReference type="Proteomes" id="UP000235145"/>
    </source>
</evidence>
<dbReference type="PANTHER" id="PTHR11117">
    <property type="entry name" value="SUCCINYL-COA LIGASE SUBUNIT ALPHA"/>
    <property type="match status" value="1"/>
</dbReference>
<protein>
    <recommendedName>
        <fullName evidence="1">CoA-binding domain-containing protein</fullName>
    </recommendedName>
</protein>
<evidence type="ECO:0000313" key="2">
    <source>
        <dbReference type="EMBL" id="KAJ0202933.1"/>
    </source>
</evidence>
<organism evidence="2 3">
    <name type="scientific">Lactuca sativa</name>
    <name type="common">Garden lettuce</name>
    <dbReference type="NCBI Taxonomy" id="4236"/>
    <lineage>
        <taxon>Eukaryota</taxon>
        <taxon>Viridiplantae</taxon>
        <taxon>Streptophyta</taxon>
        <taxon>Embryophyta</taxon>
        <taxon>Tracheophyta</taxon>
        <taxon>Spermatophyta</taxon>
        <taxon>Magnoliopsida</taxon>
        <taxon>eudicotyledons</taxon>
        <taxon>Gunneridae</taxon>
        <taxon>Pentapetalae</taxon>
        <taxon>asterids</taxon>
        <taxon>campanulids</taxon>
        <taxon>Asterales</taxon>
        <taxon>Asteraceae</taxon>
        <taxon>Cichorioideae</taxon>
        <taxon>Cichorieae</taxon>
        <taxon>Lactucinae</taxon>
        <taxon>Lactuca</taxon>
    </lineage>
</organism>
<comment type="caution">
    <text evidence="2">The sequence shown here is derived from an EMBL/GenBank/DDBJ whole genome shotgun (WGS) entry which is preliminary data.</text>
</comment>
<dbReference type="Proteomes" id="UP000235145">
    <property type="component" value="Unassembled WGS sequence"/>
</dbReference>
<name>A0A9R1VB99_LACSA</name>
<dbReference type="Pfam" id="PF02629">
    <property type="entry name" value="CoA_binding"/>
    <property type="match status" value="1"/>
</dbReference>
<keyword evidence="3" id="KW-1185">Reference proteome</keyword>
<dbReference type="InterPro" id="IPR003781">
    <property type="entry name" value="CoA-bd"/>
</dbReference>
<accession>A0A9R1VB99</accession>
<dbReference type="Gene3D" id="3.40.50.720">
    <property type="entry name" value="NAD(P)-binding Rossmann-like Domain"/>
    <property type="match status" value="1"/>
</dbReference>
<sequence>MSWWSYPKKGGTEHLGLPVFISVADAKAETKANASVYVPPPFAAATIMEALEAELDLIVCITEGIPQHDMVTCISHQYVGYLCFQCKNVIDCLSLVINHMHTGPCKGCSSKVVKNSADWTKLPWYHKAWRMLDWNHAWLHS</sequence>
<gene>
    <name evidence="2" type="ORF">LSAT_V11C500239170</name>
</gene>
<dbReference type="PANTHER" id="PTHR11117:SF2">
    <property type="entry name" value="SUCCINATE--COA LIGASE [ADP_GDP-FORMING] SUBUNIT ALPHA, MITOCHONDRIAL"/>
    <property type="match status" value="1"/>
</dbReference>
<evidence type="ECO:0000259" key="1">
    <source>
        <dbReference type="Pfam" id="PF02629"/>
    </source>
</evidence>
<feature type="domain" description="CoA-binding" evidence="1">
    <location>
        <begin position="7"/>
        <end position="64"/>
    </location>
</feature>
<dbReference type="AlphaFoldDB" id="A0A9R1VB99"/>
<proteinExistence type="predicted"/>
<reference evidence="2 3" key="1">
    <citation type="journal article" date="2017" name="Nat. Commun.">
        <title>Genome assembly with in vitro proximity ligation data and whole-genome triplication in lettuce.</title>
        <authorList>
            <person name="Reyes-Chin-Wo S."/>
            <person name="Wang Z."/>
            <person name="Yang X."/>
            <person name="Kozik A."/>
            <person name="Arikit S."/>
            <person name="Song C."/>
            <person name="Xia L."/>
            <person name="Froenicke L."/>
            <person name="Lavelle D.O."/>
            <person name="Truco M.J."/>
            <person name="Xia R."/>
            <person name="Zhu S."/>
            <person name="Xu C."/>
            <person name="Xu H."/>
            <person name="Xu X."/>
            <person name="Cox K."/>
            <person name="Korf I."/>
            <person name="Meyers B.C."/>
            <person name="Michelmore R.W."/>
        </authorList>
    </citation>
    <scope>NUCLEOTIDE SEQUENCE [LARGE SCALE GENOMIC DNA]</scope>
    <source>
        <strain evidence="3">cv. Salinas</strain>
        <tissue evidence="2">Seedlings</tissue>
    </source>
</reference>
<dbReference type="InterPro" id="IPR036291">
    <property type="entry name" value="NAD(P)-bd_dom_sf"/>
</dbReference>